<organism evidence="1 2">
    <name type="scientific">Salinicola rhizosphaerae</name>
    <dbReference type="NCBI Taxonomy" id="1443141"/>
    <lineage>
        <taxon>Bacteria</taxon>
        <taxon>Pseudomonadati</taxon>
        <taxon>Pseudomonadota</taxon>
        <taxon>Gammaproteobacteria</taxon>
        <taxon>Oceanospirillales</taxon>
        <taxon>Halomonadaceae</taxon>
        <taxon>Salinicola</taxon>
    </lineage>
</organism>
<dbReference type="Proteomes" id="UP000646745">
    <property type="component" value="Unassembled WGS sequence"/>
</dbReference>
<evidence type="ECO:0000313" key="1">
    <source>
        <dbReference type="EMBL" id="GHB11242.1"/>
    </source>
</evidence>
<evidence type="ECO:0000313" key="2">
    <source>
        <dbReference type="Proteomes" id="UP000646745"/>
    </source>
</evidence>
<gene>
    <name evidence="1" type="primary">wcbO</name>
    <name evidence="1" type="ORF">GCM10009038_06400</name>
</gene>
<reference evidence="2" key="1">
    <citation type="journal article" date="2019" name="Int. J. Syst. Evol. Microbiol.">
        <title>The Global Catalogue of Microorganisms (GCM) 10K type strain sequencing project: providing services to taxonomists for standard genome sequencing and annotation.</title>
        <authorList>
            <consortium name="The Broad Institute Genomics Platform"/>
            <consortium name="The Broad Institute Genome Sequencing Center for Infectious Disease"/>
            <person name="Wu L."/>
            <person name="Ma J."/>
        </authorList>
    </citation>
    <scope>NUCLEOTIDE SEQUENCE [LARGE SCALE GENOMIC DNA]</scope>
    <source>
        <strain evidence="2">KCTC 32998</strain>
    </source>
</reference>
<dbReference type="InterPro" id="IPR007833">
    <property type="entry name" value="Capsule_polysaccharide_synth"/>
</dbReference>
<proteinExistence type="predicted"/>
<dbReference type="EMBL" id="BMZI01000001">
    <property type="protein sequence ID" value="GHB11242.1"/>
    <property type="molecule type" value="Genomic_DNA"/>
</dbReference>
<name>A0ABQ3DSJ2_9GAMM</name>
<accession>A0ABQ3DSJ2</accession>
<protein>
    <submittedName>
        <fullName evidence="1">Capsular polysaccharide export protein</fullName>
    </submittedName>
</protein>
<dbReference type="Pfam" id="PF05159">
    <property type="entry name" value="Capsule_synth"/>
    <property type="match status" value="1"/>
</dbReference>
<keyword evidence="2" id="KW-1185">Reference proteome</keyword>
<sequence>MFPARRAYLFLQGPRSFFFQQLGQRLIDDGHRVVKVQFSVADHHYWRLGGSHAFHEPWPLLGDFIAELWQRYEITDQVAFGDCSPLHQGVLRTARRRGIRNHVFAPGYFQPYWLTLEREGVDGYSLLPRDPGWYYETGATIAHSLPGRPFDAGRPRSRLPARVMDGMVNLVDPLLFRQAYRAVDRANAVYASRMSPVSITTQASRRPASSANRDFPRQSRRLWHRCETFLQARKPFYLLSLPASQDPRLTRHSPFTDATQLLTAALASFAQFAPGRSRLAILDGEIGSRSRRRQIEALVLQHGLATRVTHLHAASLPKLIDHASGLVTVGGSDGTLALARECPTLALGNTPYRMPGLATAIAMDDFWMHPMAPDAQLFRRFSSVVMHATQINGDFHVREGRDLAVINAAHHLTASVSPLEQLLCDSRLLVAS</sequence>
<dbReference type="RefSeq" id="WP_189443122.1">
    <property type="nucleotide sequence ID" value="NZ_BMZI01000001.1"/>
</dbReference>
<comment type="caution">
    <text evidence="1">The sequence shown here is derived from an EMBL/GenBank/DDBJ whole genome shotgun (WGS) entry which is preliminary data.</text>
</comment>